<keyword evidence="2" id="KW-0472">Membrane</keyword>
<feature type="transmembrane region" description="Helical" evidence="2">
    <location>
        <begin position="105"/>
        <end position="126"/>
    </location>
</feature>
<protein>
    <submittedName>
        <fullName evidence="3">Uncharacterized protein</fullName>
    </submittedName>
</protein>
<dbReference type="RefSeq" id="WP_113914590.1">
    <property type="nucleotide sequence ID" value="NZ_CADIJU010000001.1"/>
</dbReference>
<feature type="compositionally biased region" description="Basic and acidic residues" evidence="1">
    <location>
        <begin position="358"/>
        <end position="370"/>
    </location>
</feature>
<feature type="transmembrane region" description="Helical" evidence="2">
    <location>
        <begin position="35"/>
        <end position="63"/>
    </location>
</feature>
<keyword evidence="4" id="KW-1185">Reference proteome</keyword>
<keyword evidence="2" id="KW-1133">Transmembrane helix</keyword>
<evidence type="ECO:0000256" key="2">
    <source>
        <dbReference type="SAM" id="Phobius"/>
    </source>
</evidence>
<feature type="transmembrane region" description="Helical" evidence="2">
    <location>
        <begin position="186"/>
        <end position="207"/>
    </location>
</feature>
<reference evidence="3 4" key="1">
    <citation type="submission" date="2018-06" db="EMBL/GenBank/DDBJ databases">
        <title>Genomic Encyclopedia of Type Strains, Phase III (KMG-III): the genomes of soil and plant-associated and newly described type strains.</title>
        <authorList>
            <person name="Whitman W."/>
        </authorList>
    </citation>
    <scope>NUCLEOTIDE SEQUENCE [LARGE SCALE GENOMIC DNA]</scope>
    <source>
        <strain evidence="3 4">CECT 7342</strain>
    </source>
</reference>
<organism evidence="3 4">
    <name type="scientific">Achromobacter marplatensis</name>
    <dbReference type="NCBI Taxonomy" id="470868"/>
    <lineage>
        <taxon>Bacteria</taxon>
        <taxon>Pseudomonadati</taxon>
        <taxon>Pseudomonadota</taxon>
        <taxon>Betaproteobacteria</taxon>
        <taxon>Burkholderiales</taxon>
        <taxon>Alcaligenaceae</taxon>
        <taxon>Achromobacter</taxon>
    </lineage>
</organism>
<evidence type="ECO:0000313" key="3">
    <source>
        <dbReference type="EMBL" id="RBP23644.1"/>
    </source>
</evidence>
<evidence type="ECO:0000313" key="4">
    <source>
        <dbReference type="Proteomes" id="UP000252124"/>
    </source>
</evidence>
<feature type="region of interest" description="Disordered" evidence="1">
    <location>
        <begin position="350"/>
        <end position="370"/>
    </location>
</feature>
<gene>
    <name evidence="3" type="ORF">DFP87_101153</name>
</gene>
<sequence>MSLALIPALLLVWFHLSELHYLEIVSLSSVGAASLGIVLLVGLMMLTYSLLSVALPSVIIALAAAQHGHGRIPEATVAAWATSGGLLVVVWFISALKPSFESAFMFWPAHLAAGALIGAWNVCAAYPRANSRCTTSTTVTAFLKNPLALGIGNGVCGLLAFLLLVIPLKHLADDHATGLLPSWGRTALPLLIAFLIAMGPGLIYMWSNRVGSTGMNKRQFMVLLLTAAFLMLMISYSASREVRQLTLVAAGIVGNPTSPRLYRLPDSWTEQDKAMVTVAFNKNSCPVNGDSQTVVRAIAGHWLCGYQNFSFGRARLICNHPYMDADYKFTDNRLTCVLYIDNTLASLVTLPPPGPLKPTEEISHRDASPD</sequence>
<dbReference type="Proteomes" id="UP000252124">
    <property type="component" value="Unassembled WGS sequence"/>
</dbReference>
<keyword evidence="2" id="KW-0812">Transmembrane</keyword>
<dbReference type="GeneID" id="99729416"/>
<evidence type="ECO:0000256" key="1">
    <source>
        <dbReference type="SAM" id="MobiDB-lite"/>
    </source>
</evidence>
<feature type="transmembrane region" description="Helical" evidence="2">
    <location>
        <begin position="147"/>
        <end position="166"/>
    </location>
</feature>
<name>A0ABX9GGC5_9BURK</name>
<dbReference type="EMBL" id="QNRM01000001">
    <property type="protein sequence ID" value="RBP23644.1"/>
    <property type="molecule type" value="Genomic_DNA"/>
</dbReference>
<comment type="caution">
    <text evidence="3">The sequence shown here is derived from an EMBL/GenBank/DDBJ whole genome shotgun (WGS) entry which is preliminary data.</text>
</comment>
<proteinExistence type="predicted"/>
<feature type="transmembrane region" description="Helical" evidence="2">
    <location>
        <begin position="75"/>
        <end position="93"/>
    </location>
</feature>
<feature type="transmembrane region" description="Helical" evidence="2">
    <location>
        <begin position="219"/>
        <end position="238"/>
    </location>
</feature>
<accession>A0ABX9GGC5</accession>